<dbReference type="RefSeq" id="WP_134113884.1">
    <property type="nucleotide sequence ID" value="NZ_SOBG01000011.1"/>
</dbReference>
<sequence>MKKIGIILILFTLLGCFNNSNDVKEQVKNATDITKGDGEFVFNVKWPKKNIVQNSNIMANILPETQTIEINLNHATLQQSKSVSIVYPATSASIDNLLAGQWNIDISGKDNQNNPLNVIYDYLNIGPGVNSYTAIFGAPNIIYNTSVEGKTVYPYDNKSNVNAGDIIYVDISSFSGIQFDSVESNCNSDFVSPSSIDNNINYQLYFGTAPTSLSLQSATKNSTSSNIQLHFDYPSDFTTTVTAPNDYYYKIVASNSHGSTHSHIFKIKMYDKGIVINDYIEKYKNFAFELWKYFYFAQASTQAAISTEYVDLMDSNNSTTGGLLITADEYGRATQVEKLFSNSTNSNIQYLDYNEAQLISLHDDSNKFEALLKYDTNGNIEAVEVYEDKDGNNNIDYNTELIEKFYNINYDTNNHLQSFKYDKYSYSTNTSPSYIDVNKTYDANVTYLGDHFTSLKYYYNSSNVAEIQYDFTTTPGVVTVDYHRYSNETSDEHFRNDEKEIYTSESSVTMTID</sequence>
<evidence type="ECO:0000313" key="1">
    <source>
        <dbReference type="EMBL" id="TDT67356.1"/>
    </source>
</evidence>
<proteinExistence type="predicted"/>
<comment type="caution">
    <text evidence="1">The sequence shown here is derived from an EMBL/GenBank/DDBJ whole genome shotgun (WGS) entry which is preliminary data.</text>
</comment>
<organism evidence="1 2">
    <name type="scientific">Hypnocyclicus thermotrophus</name>
    <dbReference type="NCBI Taxonomy" id="1627895"/>
    <lineage>
        <taxon>Bacteria</taxon>
        <taxon>Fusobacteriati</taxon>
        <taxon>Fusobacteriota</taxon>
        <taxon>Fusobacteriia</taxon>
        <taxon>Fusobacteriales</taxon>
        <taxon>Fusobacteriaceae</taxon>
        <taxon>Hypnocyclicus</taxon>
    </lineage>
</organism>
<keyword evidence="2" id="KW-1185">Reference proteome</keyword>
<dbReference type="EMBL" id="SOBG01000011">
    <property type="protein sequence ID" value="TDT67356.1"/>
    <property type="molecule type" value="Genomic_DNA"/>
</dbReference>
<protein>
    <submittedName>
        <fullName evidence="1">Uncharacterized protein</fullName>
    </submittedName>
</protein>
<dbReference type="PROSITE" id="PS51257">
    <property type="entry name" value="PROKAR_LIPOPROTEIN"/>
    <property type="match status" value="1"/>
</dbReference>
<gene>
    <name evidence="1" type="ORF">EV215_2034</name>
</gene>
<evidence type="ECO:0000313" key="2">
    <source>
        <dbReference type="Proteomes" id="UP000294678"/>
    </source>
</evidence>
<dbReference type="AlphaFoldDB" id="A0AA46DX15"/>
<accession>A0AA46DX15</accession>
<dbReference type="Proteomes" id="UP000294678">
    <property type="component" value="Unassembled WGS sequence"/>
</dbReference>
<name>A0AA46DX15_9FUSO</name>
<reference evidence="1 2" key="1">
    <citation type="submission" date="2019-03" db="EMBL/GenBank/DDBJ databases">
        <title>Genomic Encyclopedia of Type Strains, Phase IV (KMG-IV): sequencing the most valuable type-strain genomes for metagenomic binning, comparative biology and taxonomic classification.</title>
        <authorList>
            <person name="Goeker M."/>
        </authorList>
    </citation>
    <scope>NUCLEOTIDE SEQUENCE [LARGE SCALE GENOMIC DNA]</scope>
    <source>
        <strain evidence="1 2">DSM 100055</strain>
    </source>
</reference>